<feature type="compositionally biased region" description="Polar residues" evidence="8">
    <location>
        <begin position="53"/>
        <end position="74"/>
    </location>
</feature>
<dbReference type="GO" id="GO:0003712">
    <property type="term" value="F:transcription coregulator activity"/>
    <property type="evidence" value="ECO:0007669"/>
    <property type="project" value="TreeGrafter"/>
</dbReference>
<accession>A0AAN7JTB5</accession>
<keyword evidence="3" id="KW-0479">Metal-binding</keyword>
<dbReference type="PROSITE" id="PS50089">
    <property type="entry name" value="ZF_RING_2"/>
    <property type="match status" value="1"/>
</dbReference>
<dbReference type="AlphaFoldDB" id="A0AAN7JTB5"/>
<evidence type="ECO:0000313" key="11">
    <source>
        <dbReference type="EMBL" id="KAK4754470.1"/>
    </source>
</evidence>
<keyword evidence="5" id="KW-0804">Transcription</keyword>
<dbReference type="Proteomes" id="UP001345219">
    <property type="component" value="Chromosome 2"/>
</dbReference>
<evidence type="ECO:0000259" key="9">
    <source>
        <dbReference type="PROSITE" id="PS50089"/>
    </source>
</evidence>
<feature type="domain" description="RING-type" evidence="9">
    <location>
        <begin position="119"/>
        <end position="166"/>
    </location>
</feature>
<dbReference type="InterPro" id="IPR001841">
    <property type="entry name" value="Znf_RING"/>
</dbReference>
<feature type="compositionally biased region" description="Basic and acidic residues" evidence="8">
    <location>
        <begin position="75"/>
        <end position="85"/>
    </location>
</feature>
<organism evidence="11 12">
    <name type="scientific">Trapa incisa</name>
    <dbReference type="NCBI Taxonomy" id="236973"/>
    <lineage>
        <taxon>Eukaryota</taxon>
        <taxon>Viridiplantae</taxon>
        <taxon>Streptophyta</taxon>
        <taxon>Embryophyta</taxon>
        <taxon>Tracheophyta</taxon>
        <taxon>Spermatophyta</taxon>
        <taxon>Magnoliopsida</taxon>
        <taxon>eudicotyledons</taxon>
        <taxon>Gunneridae</taxon>
        <taxon>Pentapetalae</taxon>
        <taxon>rosids</taxon>
        <taxon>malvids</taxon>
        <taxon>Myrtales</taxon>
        <taxon>Lythraceae</taxon>
        <taxon>Trapa</taxon>
    </lineage>
</organism>
<dbReference type="FunFam" id="2.60.120.650:FF:000033">
    <property type="entry name" value="Transcription factor jumonji (JmjC) domain-containing protein"/>
    <property type="match status" value="1"/>
</dbReference>
<keyword evidence="6" id="KW-0539">Nucleus</keyword>
<gene>
    <name evidence="11" type="ORF">SAY87_002574</name>
</gene>
<dbReference type="GO" id="GO:0031490">
    <property type="term" value="F:chromatin DNA binding"/>
    <property type="evidence" value="ECO:0007669"/>
    <property type="project" value="TreeGrafter"/>
</dbReference>
<dbReference type="Pfam" id="PF10497">
    <property type="entry name" value="zf-4CXXC_R1"/>
    <property type="match status" value="1"/>
</dbReference>
<feature type="region of interest" description="Disordered" evidence="8">
    <location>
        <begin position="53"/>
        <end position="93"/>
    </location>
</feature>
<dbReference type="GO" id="GO:0032454">
    <property type="term" value="F:histone H3K9 demethylase activity"/>
    <property type="evidence" value="ECO:0007669"/>
    <property type="project" value="InterPro"/>
</dbReference>
<evidence type="ECO:0000256" key="6">
    <source>
        <dbReference type="ARBA" id="ARBA00023242"/>
    </source>
</evidence>
<dbReference type="GO" id="GO:0000118">
    <property type="term" value="C:histone deacetylase complex"/>
    <property type="evidence" value="ECO:0007669"/>
    <property type="project" value="TreeGrafter"/>
</dbReference>
<comment type="similarity">
    <text evidence="2">Belongs to the JARID1 histone demethylase family.</text>
</comment>
<comment type="subcellular location">
    <subcellularLocation>
        <location evidence="1">Nucleus</location>
    </subcellularLocation>
</comment>
<dbReference type="PANTHER" id="PTHR12549:SF11">
    <property type="entry name" value="LYSINE-SPECIFIC DEMETHYLASE JMJ25"/>
    <property type="match status" value="1"/>
</dbReference>
<evidence type="ECO:0000256" key="3">
    <source>
        <dbReference type="ARBA" id="ARBA00022723"/>
    </source>
</evidence>
<sequence length="1016" mass="115690">MLLTNIFLSITQNLLQNYPARAPPTEEESGRPQKLMVKEIEESEMTMADTSNDVAADTSNTSNHGAVLRTTSYGSREESKTQEKGRHARSKSVQELGFPSQCRAKHFDANGNPVESSMCHQCQRNDKGRVVRCTKCKTKRFCIPCITTWYPQSTEDSIAEACPFCRGNCNCKSCMRLDNGTLREKLDLKLEYSVDEKLQHSLHILQLLLPFLRQLNHDQVTEKKMEAKLLGLSIEELGVKHAGLDPKERAYCNNCRTSIIDYHRSCPECAYDLCLVCCGEIREGFLRGGGKEVNMDYIGKPYDLQYLHGKKFYKKLHGRKENVYVCPENNVSSVMTWKVNEDGTIPCPPKSIGGCGGSLLELRCMFPGNVSQLVNRAEELIKSFNITECLEPSGYKCSCFTPDGLVDLSSGDLRKAASREDTNDNYLYCPKARNLRFEDLKHFQSHWAKGEPVLVSNALETTSGLSWEPMVMWRAFRQISNSNHSRHLDVTAIDCLDLSEVDVNIHQFFKGYSEGRFDGENWPHILKLKDWPPKNEFDEMLPRHGIEFISSLPFKEYTHPKKGFFNLAVKLPKQILKPDLGPKTYIAYGVAPELGRGDSVTKLHCDMSDAVNVLTHTAEVTLSPAQLFQMSKVKMQHIKQDEQEIFGLCHEKKKGTKSMQPSASLKAPEPEADCIINDTYENKKPFLEGETTEIPIVKVVVTTENKADALMKTDGQSQEEASFDAVHESNAIKHTDKEFEGNNMENDAIQHTNKEIEGSNMENEGIVCGKKRKRGRPSRGRGRLKRLETKNEEVVDTLDESDYEPLDIVVDCQVDPNKDYKEIIAQYFPLSDLEGSEYAEGGALWDIFRREDVPKLEDYLRKHFMEFRHIHCFPLSQVIHPIHDQTFYLTVEHKRNLKEEYGIEPWTFIQKLGDAVFIPAGCPHQVRNLKSCIKVALDFVSPENVKECLRLTEEFRVLPENHRAKEDKLEVKKMAIYGMSSVVKGLEGYLKTGKFEDEKGNEEKQRTKKNRKGKKL</sequence>
<evidence type="ECO:0000256" key="8">
    <source>
        <dbReference type="SAM" id="MobiDB-lite"/>
    </source>
</evidence>
<dbReference type="GO" id="GO:0006357">
    <property type="term" value="P:regulation of transcription by RNA polymerase II"/>
    <property type="evidence" value="ECO:0007669"/>
    <property type="project" value="TreeGrafter"/>
</dbReference>
<feature type="domain" description="JmjC" evidence="10">
    <location>
        <begin position="560"/>
        <end position="956"/>
    </location>
</feature>
<comment type="caution">
    <text evidence="11">The sequence shown here is derived from an EMBL/GenBank/DDBJ whole genome shotgun (WGS) entry which is preliminary data.</text>
</comment>
<evidence type="ECO:0000256" key="5">
    <source>
        <dbReference type="ARBA" id="ARBA00023163"/>
    </source>
</evidence>
<dbReference type="EMBL" id="JAXIOK010000015">
    <property type="protein sequence ID" value="KAK4754470.1"/>
    <property type="molecule type" value="Genomic_DNA"/>
</dbReference>
<dbReference type="PROSITE" id="PS51184">
    <property type="entry name" value="JMJC"/>
    <property type="match status" value="1"/>
</dbReference>
<keyword evidence="12" id="KW-1185">Reference proteome</keyword>
<dbReference type="InterPro" id="IPR045109">
    <property type="entry name" value="LSDs-like"/>
</dbReference>
<feature type="region of interest" description="Disordered" evidence="8">
    <location>
        <begin position="997"/>
        <end position="1016"/>
    </location>
</feature>
<evidence type="ECO:0000256" key="7">
    <source>
        <dbReference type="PROSITE-ProRule" id="PRU00175"/>
    </source>
</evidence>
<keyword evidence="7" id="KW-0862">Zinc</keyword>
<dbReference type="Gene3D" id="2.60.120.650">
    <property type="entry name" value="Cupin"/>
    <property type="match status" value="2"/>
</dbReference>
<keyword evidence="4" id="KW-0805">Transcription regulation</keyword>
<evidence type="ECO:0000256" key="1">
    <source>
        <dbReference type="ARBA" id="ARBA00004123"/>
    </source>
</evidence>
<dbReference type="InterPro" id="IPR018866">
    <property type="entry name" value="Znf-4CXXC_R1"/>
</dbReference>
<dbReference type="SUPFAM" id="SSF51197">
    <property type="entry name" value="Clavaminate synthase-like"/>
    <property type="match status" value="1"/>
</dbReference>
<dbReference type="SMART" id="SM00558">
    <property type="entry name" value="JmjC"/>
    <property type="match status" value="1"/>
</dbReference>
<evidence type="ECO:0000256" key="4">
    <source>
        <dbReference type="ARBA" id="ARBA00023015"/>
    </source>
</evidence>
<proteinExistence type="inferred from homology"/>
<evidence type="ECO:0000313" key="12">
    <source>
        <dbReference type="Proteomes" id="UP001345219"/>
    </source>
</evidence>
<dbReference type="GO" id="GO:0000785">
    <property type="term" value="C:chromatin"/>
    <property type="evidence" value="ECO:0007669"/>
    <property type="project" value="TreeGrafter"/>
</dbReference>
<protein>
    <submittedName>
        <fullName evidence="11">Uncharacterized protein</fullName>
    </submittedName>
</protein>
<feature type="compositionally biased region" description="Basic residues" evidence="8">
    <location>
        <begin position="1006"/>
        <end position="1016"/>
    </location>
</feature>
<keyword evidence="7" id="KW-0863">Zinc-finger</keyword>
<dbReference type="InterPro" id="IPR003347">
    <property type="entry name" value="JmjC_dom"/>
</dbReference>
<dbReference type="CDD" id="cd02208">
    <property type="entry name" value="cupin_RmlC-like"/>
    <property type="match status" value="1"/>
</dbReference>
<reference evidence="11 12" key="1">
    <citation type="journal article" date="2023" name="Hortic Res">
        <title>Pangenome of water caltrop reveals structural variations and asymmetric subgenome divergence after allopolyploidization.</title>
        <authorList>
            <person name="Zhang X."/>
            <person name="Chen Y."/>
            <person name="Wang L."/>
            <person name="Yuan Y."/>
            <person name="Fang M."/>
            <person name="Shi L."/>
            <person name="Lu R."/>
            <person name="Comes H.P."/>
            <person name="Ma Y."/>
            <person name="Chen Y."/>
            <person name="Huang G."/>
            <person name="Zhou Y."/>
            <person name="Zheng Z."/>
            <person name="Qiu Y."/>
        </authorList>
    </citation>
    <scope>NUCLEOTIDE SEQUENCE [LARGE SCALE GENOMIC DNA]</scope>
    <source>
        <tissue evidence="11">Roots</tissue>
    </source>
</reference>
<name>A0AAN7JTB5_9MYRT</name>
<evidence type="ECO:0000259" key="10">
    <source>
        <dbReference type="PROSITE" id="PS51184"/>
    </source>
</evidence>
<dbReference type="GO" id="GO:0008270">
    <property type="term" value="F:zinc ion binding"/>
    <property type="evidence" value="ECO:0007669"/>
    <property type="project" value="UniProtKB-KW"/>
</dbReference>
<dbReference type="PANTHER" id="PTHR12549">
    <property type="entry name" value="JMJC DOMAIN-CONTAINING HISTONE DEMETHYLATION PROTEIN"/>
    <property type="match status" value="1"/>
</dbReference>
<evidence type="ECO:0000256" key="2">
    <source>
        <dbReference type="ARBA" id="ARBA00006801"/>
    </source>
</evidence>
<dbReference type="Pfam" id="PF02373">
    <property type="entry name" value="JmjC"/>
    <property type="match status" value="1"/>
</dbReference>